<dbReference type="Proteomes" id="UP001153620">
    <property type="component" value="Chromosome 2"/>
</dbReference>
<reference evidence="4" key="1">
    <citation type="submission" date="2022-01" db="EMBL/GenBank/DDBJ databases">
        <authorList>
            <person name="King R."/>
        </authorList>
    </citation>
    <scope>NUCLEOTIDE SEQUENCE</scope>
</reference>
<comment type="similarity">
    <text evidence="1 2">Belongs to the small heat shock protein (HSP20) family.</text>
</comment>
<dbReference type="EMBL" id="OU895878">
    <property type="protein sequence ID" value="CAG9806131.1"/>
    <property type="molecule type" value="Genomic_DNA"/>
</dbReference>
<keyword evidence="5" id="KW-1185">Reference proteome</keyword>
<evidence type="ECO:0000256" key="1">
    <source>
        <dbReference type="PROSITE-ProRule" id="PRU00285"/>
    </source>
</evidence>
<evidence type="ECO:0000313" key="5">
    <source>
        <dbReference type="Proteomes" id="UP001153620"/>
    </source>
</evidence>
<dbReference type="AlphaFoldDB" id="A0A9N9RZ91"/>
<organism evidence="4 5">
    <name type="scientific">Chironomus riparius</name>
    <dbReference type="NCBI Taxonomy" id="315576"/>
    <lineage>
        <taxon>Eukaryota</taxon>
        <taxon>Metazoa</taxon>
        <taxon>Ecdysozoa</taxon>
        <taxon>Arthropoda</taxon>
        <taxon>Hexapoda</taxon>
        <taxon>Insecta</taxon>
        <taxon>Pterygota</taxon>
        <taxon>Neoptera</taxon>
        <taxon>Endopterygota</taxon>
        <taxon>Diptera</taxon>
        <taxon>Nematocera</taxon>
        <taxon>Chironomoidea</taxon>
        <taxon>Chironomidae</taxon>
        <taxon>Chironominae</taxon>
        <taxon>Chironomus</taxon>
    </lineage>
</organism>
<evidence type="ECO:0000313" key="4">
    <source>
        <dbReference type="EMBL" id="CAG9806131.1"/>
    </source>
</evidence>
<name>A0A9N9RZ91_9DIPT</name>
<dbReference type="InterPro" id="IPR002068">
    <property type="entry name" value="A-crystallin/Hsp20_dom"/>
</dbReference>
<evidence type="ECO:0000259" key="3">
    <source>
        <dbReference type="PROSITE" id="PS01031"/>
    </source>
</evidence>
<proteinExistence type="inferred from homology"/>
<protein>
    <recommendedName>
        <fullName evidence="3">SHSP domain-containing protein</fullName>
    </recommendedName>
</protein>
<reference evidence="4" key="2">
    <citation type="submission" date="2022-10" db="EMBL/GenBank/DDBJ databases">
        <authorList>
            <consortium name="ENA_rothamsted_submissions"/>
            <consortium name="culmorum"/>
            <person name="King R."/>
        </authorList>
    </citation>
    <scope>NUCLEOTIDE SEQUENCE</scope>
</reference>
<feature type="domain" description="SHSP" evidence="3">
    <location>
        <begin position="1"/>
        <end position="86"/>
    </location>
</feature>
<evidence type="ECO:0000256" key="2">
    <source>
        <dbReference type="RuleBase" id="RU003616"/>
    </source>
</evidence>
<dbReference type="InterPro" id="IPR008978">
    <property type="entry name" value="HSP20-like_chaperone"/>
</dbReference>
<gene>
    <name evidence="4" type="ORF">CHIRRI_LOCUS8996</name>
</gene>
<dbReference type="Gene3D" id="2.60.40.790">
    <property type="match status" value="1"/>
</dbReference>
<sequence>MPNNSFEINLDVQRCKREEVTVELSGDSIVVNTRKCAPDDNSIVARKFSKRTYPINLQMYDKDSLIYEFNKDGMLKIQIFPKKSDN</sequence>
<dbReference type="PROSITE" id="PS01031">
    <property type="entry name" value="SHSP"/>
    <property type="match status" value="1"/>
</dbReference>
<dbReference type="Pfam" id="PF00011">
    <property type="entry name" value="HSP20"/>
    <property type="match status" value="1"/>
</dbReference>
<accession>A0A9N9RZ91</accession>